<dbReference type="SUPFAM" id="SSF56645">
    <property type="entry name" value="Acyl-CoA dehydrogenase NM domain-like"/>
    <property type="match status" value="1"/>
</dbReference>
<comment type="caution">
    <text evidence="10">The sequence shown here is derived from an EMBL/GenBank/DDBJ whole genome shotgun (WGS) entry which is preliminary data.</text>
</comment>
<name>A0A2W5VAV4_9CAUL</name>
<dbReference type="InterPro" id="IPR046373">
    <property type="entry name" value="Acyl-CoA_Oxase/DH_mid-dom_sf"/>
</dbReference>
<dbReference type="InterPro" id="IPR013786">
    <property type="entry name" value="AcylCoA_DH/ox_N"/>
</dbReference>
<dbReference type="GO" id="GO:0003995">
    <property type="term" value="F:acyl-CoA dehydrogenase activity"/>
    <property type="evidence" value="ECO:0007669"/>
    <property type="project" value="InterPro"/>
</dbReference>
<dbReference type="GO" id="GO:0005737">
    <property type="term" value="C:cytoplasm"/>
    <property type="evidence" value="ECO:0007669"/>
    <property type="project" value="TreeGrafter"/>
</dbReference>
<dbReference type="FunFam" id="1.20.140.10:FF:000001">
    <property type="entry name" value="Acyl-CoA dehydrogenase"/>
    <property type="match status" value="1"/>
</dbReference>
<evidence type="ECO:0000259" key="9">
    <source>
        <dbReference type="Pfam" id="PF02771"/>
    </source>
</evidence>
<protein>
    <submittedName>
        <fullName evidence="10">Acyl-CoA dehydrogenase</fullName>
    </submittedName>
</protein>
<dbReference type="InterPro" id="IPR036250">
    <property type="entry name" value="AcylCo_DH-like_C"/>
</dbReference>
<dbReference type="Pfam" id="PF02771">
    <property type="entry name" value="Acyl-CoA_dh_N"/>
    <property type="match status" value="1"/>
</dbReference>
<evidence type="ECO:0000256" key="6">
    <source>
        <dbReference type="RuleBase" id="RU362125"/>
    </source>
</evidence>
<dbReference type="AlphaFoldDB" id="A0A2W5VAV4"/>
<evidence type="ECO:0000256" key="5">
    <source>
        <dbReference type="ARBA" id="ARBA00023002"/>
    </source>
</evidence>
<evidence type="ECO:0000256" key="3">
    <source>
        <dbReference type="ARBA" id="ARBA00022630"/>
    </source>
</evidence>
<dbReference type="InterPro" id="IPR009075">
    <property type="entry name" value="AcylCo_DH/oxidase_C"/>
</dbReference>
<dbReference type="Proteomes" id="UP000249393">
    <property type="component" value="Unassembled WGS sequence"/>
</dbReference>
<gene>
    <name evidence="10" type="ORF">DI526_01680</name>
</gene>
<dbReference type="GO" id="GO:0033539">
    <property type="term" value="P:fatty acid beta-oxidation using acyl-CoA dehydrogenase"/>
    <property type="evidence" value="ECO:0007669"/>
    <property type="project" value="TreeGrafter"/>
</dbReference>
<dbReference type="PIRSF" id="PIRSF016578">
    <property type="entry name" value="HsaA"/>
    <property type="match status" value="1"/>
</dbReference>
<dbReference type="EMBL" id="QFQZ01000003">
    <property type="protein sequence ID" value="PZR36930.1"/>
    <property type="molecule type" value="Genomic_DNA"/>
</dbReference>
<dbReference type="Gene3D" id="2.40.110.10">
    <property type="entry name" value="Butyryl-CoA Dehydrogenase, subunit A, domain 2"/>
    <property type="match status" value="1"/>
</dbReference>
<dbReference type="Pfam" id="PF02770">
    <property type="entry name" value="Acyl-CoA_dh_M"/>
    <property type="match status" value="1"/>
</dbReference>
<dbReference type="RefSeq" id="WP_304273366.1">
    <property type="nucleotide sequence ID" value="NZ_QFQZ01000003.1"/>
</dbReference>
<dbReference type="SUPFAM" id="SSF47203">
    <property type="entry name" value="Acyl-CoA dehydrogenase C-terminal domain-like"/>
    <property type="match status" value="1"/>
</dbReference>
<dbReference type="Pfam" id="PF00441">
    <property type="entry name" value="Acyl-CoA_dh_1"/>
    <property type="match status" value="1"/>
</dbReference>
<organism evidence="10 11">
    <name type="scientific">Caulobacter segnis</name>
    <dbReference type="NCBI Taxonomy" id="88688"/>
    <lineage>
        <taxon>Bacteria</taxon>
        <taxon>Pseudomonadati</taxon>
        <taxon>Pseudomonadota</taxon>
        <taxon>Alphaproteobacteria</taxon>
        <taxon>Caulobacterales</taxon>
        <taxon>Caulobacteraceae</taxon>
        <taxon>Caulobacter</taxon>
    </lineage>
</organism>
<evidence type="ECO:0000256" key="2">
    <source>
        <dbReference type="ARBA" id="ARBA00009347"/>
    </source>
</evidence>
<proteinExistence type="inferred from homology"/>
<dbReference type="InterPro" id="IPR050741">
    <property type="entry name" value="Acyl-CoA_dehydrogenase"/>
</dbReference>
<dbReference type="InterPro" id="IPR037069">
    <property type="entry name" value="AcylCoA_DH/ox_N_sf"/>
</dbReference>
<sequence length="398" mass="43449">MNAQVASAEAEAEERAILDAIEKWIEKKVAPVAMKLEHDDIYPTELVEDMKELGLFGALIDPEYGGLGLSATTYSKIVTRISEEWMSLTGIFNSHLMMALVVQKFGTQAQKEFWLPRFASGELRGCLGLTEPDAGTDLQAIRSVARREGDNYIVNGAKTWISNAIEGHVVALLVKTDPDAKPRYKGMSMLITPKAHPETGEPIPGVRNGRKLEKLGYKGIDSGELIYEDYAISAELGLVGGEEGKGFLMATGGLEIGRINVAARAVGIAKRALSESVRYAQVRKTMGKPIAEHQAIQLKLGEMASKTRAAELLVQDAAAAYDKGQRVDMEAGMAKYFASETAVYCATEAMRIHGGYGYSKEYPIERLYRDAPLMCIGEGTNEMQRIIIAKQLVARNPA</sequence>
<reference evidence="10 11" key="1">
    <citation type="submission" date="2017-08" db="EMBL/GenBank/DDBJ databases">
        <title>Infants hospitalized years apart are colonized by the same room-sourced microbial strains.</title>
        <authorList>
            <person name="Brooks B."/>
            <person name="Olm M.R."/>
            <person name="Firek B.A."/>
            <person name="Baker R."/>
            <person name="Thomas B.C."/>
            <person name="Morowitz M.J."/>
            <person name="Banfield J.F."/>
        </authorList>
    </citation>
    <scope>NUCLEOTIDE SEQUENCE [LARGE SCALE GENOMIC DNA]</scope>
    <source>
        <strain evidence="10">S2_003_000_R2_4</strain>
    </source>
</reference>
<evidence type="ECO:0000313" key="11">
    <source>
        <dbReference type="Proteomes" id="UP000249393"/>
    </source>
</evidence>
<keyword evidence="4 6" id="KW-0274">FAD</keyword>
<evidence type="ECO:0000256" key="4">
    <source>
        <dbReference type="ARBA" id="ARBA00022827"/>
    </source>
</evidence>
<dbReference type="Gene3D" id="1.10.540.10">
    <property type="entry name" value="Acyl-CoA dehydrogenase/oxidase, N-terminal domain"/>
    <property type="match status" value="1"/>
</dbReference>
<dbReference type="PANTHER" id="PTHR48083">
    <property type="entry name" value="MEDIUM-CHAIN SPECIFIC ACYL-COA DEHYDROGENASE, MITOCHONDRIAL-RELATED"/>
    <property type="match status" value="1"/>
</dbReference>
<evidence type="ECO:0000259" key="7">
    <source>
        <dbReference type="Pfam" id="PF00441"/>
    </source>
</evidence>
<evidence type="ECO:0000256" key="1">
    <source>
        <dbReference type="ARBA" id="ARBA00001974"/>
    </source>
</evidence>
<dbReference type="Gene3D" id="1.20.140.10">
    <property type="entry name" value="Butyryl-CoA Dehydrogenase, subunit A, domain 3"/>
    <property type="match status" value="1"/>
</dbReference>
<dbReference type="InterPro" id="IPR006089">
    <property type="entry name" value="Acyl-CoA_DH_CS"/>
</dbReference>
<evidence type="ECO:0000259" key="8">
    <source>
        <dbReference type="Pfam" id="PF02770"/>
    </source>
</evidence>
<comment type="cofactor">
    <cofactor evidence="1 6">
        <name>FAD</name>
        <dbReference type="ChEBI" id="CHEBI:57692"/>
    </cofactor>
</comment>
<comment type="similarity">
    <text evidence="2 6">Belongs to the acyl-CoA dehydrogenase family.</text>
</comment>
<keyword evidence="5 6" id="KW-0560">Oxidoreductase</keyword>
<feature type="domain" description="Acyl-CoA dehydrogenase/oxidase N-terminal" evidence="9">
    <location>
        <begin position="12"/>
        <end position="122"/>
    </location>
</feature>
<keyword evidence="3 6" id="KW-0285">Flavoprotein</keyword>
<feature type="domain" description="Acyl-CoA dehydrogenase/oxidase C-terminal" evidence="7">
    <location>
        <begin position="244"/>
        <end position="392"/>
    </location>
</feature>
<dbReference type="GO" id="GO:0050660">
    <property type="term" value="F:flavin adenine dinucleotide binding"/>
    <property type="evidence" value="ECO:0007669"/>
    <property type="project" value="InterPro"/>
</dbReference>
<accession>A0A2W5VAV4</accession>
<dbReference type="InterPro" id="IPR006091">
    <property type="entry name" value="Acyl-CoA_Oxase/DH_mid-dom"/>
</dbReference>
<dbReference type="PANTHER" id="PTHR48083:SF36">
    <property type="entry name" value="ACYL-COA DEHYDROGENASE FADE3-RELATED"/>
    <property type="match status" value="1"/>
</dbReference>
<feature type="domain" description="Acyl-CoA oxidase/dehydrogenase middle" evidence="8">
    <location>
        <begin position="126"/>
        <end position="229"/>
    </location>
</feature>
<dbReference type="InterPro" id="IPR009100">
    <property type="entry name" value="AcylCoA_DH/oxidase_NM_dom_sf"/>
</dbReference>
<evidence type="ECO:0000313" key="10">
    <source>
        <dbReference type="EMBL" id="PZR36930.1"/>
    </source>
</evidence>
<dbReference type="PROSITE" id="PS00072">
    <property type="entry name" value="ACYL_COA_DH_1"/>
    <property type="match status" value="1"/>
</dbReference>